<proteinExistence type="predicted"/>
<name>A0ABS6FQ38_9BACL</name>
<evidence type="ECO:0000313" key="1">
    <source>
        <dbReference type="EMBL" id="MBU5672276.1"/>
    </source>
</evidence>
<sequence>MANHTPNLDLLKKNPATDGNDTFNIETMLNENWDKIDAAVGQVKEEIADIEIPLSDATNGTRSNVAASEKAVGTVSAQLADVTMQGVRYAVDTGTATAKVVVLPAPVPTAYSEGLAISFKNSVQNTGAVTINVNGMGAKAVLKSNGFAMTSGNLKANSIYTIRYNGTAFILQGEGGEYGTATVEHVLAPNTIGTENGIVAGTMPNQGAITNTIMVQNGSYTIPAGYHNGNGKVTAIYDAEQVMGPGENLLFYQRLDTIQSATSGPLTKVRSITVGKTGTYRIRFTMRPFYSGGYASGRIYKNGTPYGVLRSFSSDRQDGPYQEYTEDLSFNAGDTIELWIAGNSINYTVPRVYGDKPSYIVPIM</sequence>
<accession>A0ABS6FQ38</accession>
<dbReference type="RefSeq" id="WP_216478868.1">
    <property type="nucleotide sequence ID" value="NZ_JAHLQJ010000008.1"/>
</dbReference>
<protein>
    <submittedName>
        <fullName evidence="1">Uncharacterized protein</fullName>
    </submittedName>
</protein>
<dbReference type="EMBL" id="JAHLQJ010000008">
    <property type="protein sequence ID" value="MBU5672276.1"/>
    <property type="molecule type" value="Genomic_DNA"/>
</dbReference>
<comment type="caution">
    <text evidence="1">The sequence shown here is derived from an EMBL/GenBank/DDBJ whole genome shotgun (WGS) entry which is preliminary data.</text>
</comment>
<keyword evidence="2" id="KW-1185">Reference proteome</keyword>
<dbReference type="Proteomes" id="UP000743001">
    <property type="component" value="Unassembled WGS sequence"/>
</dbReference>
<reference evidence="1 2" key="1">
    <citation type="submission" date="2021-06" db="EMBL/GenBank/DDBJ databases">
        <authorList>
            <person name="Sun Q."/>
            <person name="Li D."/>
        </authorList>
    </citation>
    <scope>NUCLEOTIDE SEQUENCE [LARGE SCALE GENOMIC DNA]</scope>
    <source>
        <strain evidence="1 2">MSJ-6</strain>
    </source>
</reference>
<evidence type="ECO:0000313" key="2">
    <source>
        <dbReference type="Proteomes" id="UP000743001"/>
    </source>
</evidence>
<organism evidence="1 2">
    <name type="scientific">Paenibacillus brevis</name>
    <dbReference type="NCBI Taxonomy" id="2841508"/>
    <lineage>
        <taxon>Bacteria</taxon>
        <taxon>Bacillati</taxon>
        <taxon>Bacillota</taxon>
        <taxon>Bacilli</taxon>
        <taxon>Bacillales</taxon>
        <taxon>Paenibacillaceae</taxon>
        <taxon>Paenibacillus</taxon>
    </lineage>
</organism>
<gene>
    <name evidence="1" type="ORF">KQJ23_10625</name>
</gene>